<evidence type="ECO:0000313" key="3">
    <source>
        <dbReference type="Proteomes" id="UP000001680"/>
    </source>
</evidence>
<dbReference type="InterPro" id="IPR017732">
    <property type="entry name" value="T4/T6SS_DotU"/>
</dbReference>
<gene>
    <name evidence="2" type="ordered locus">BamMC406_3030</name>
</gene>
<organism evidence="2 3">
    <name type="scientific">Burkholderia ambifaria (strain MC40-6)</name>
    <dbReference type="NCBI Taxonomy" id="398577"/>
    <lineage>
        <taxon>Bacteria</taxon>
        <taxon>Pseudomonadati</taxon>
        <taxon>Pseudomonadota</taxon>
        <taxon>Betaproteobacteria</taxon>
        <taxon>Burkholderiales</taxon>
        <taxon>Burkholderiaceae</taxon>
        <taxon>Burkholderia</taxon>
        <taxon>Burkholderia cepacia complex</taxon>
    </lineage>
</organism>
<accession>B1YPU2</accession>
<evidence type="ECO:0000313" key="2">
    <source>
        <dbReference type="EMBL" id="ACB65506.1"/>
    </source>
</evidence>
<dbReference type="InterPro" id="IPR038522">
    <property type="entry name" value="T4/T6SS_DotU_sf"/>
</dbReference>
<dbReference type="Pfam" id="PF09850">
    <property type="entry name" value="DotU"/>
    <property type="match status" value="1"/>
</dbReference>
<dbReference type="EMBL" id="CP001025">
    <property type="protein sequence ID" value="ACB65506.1"/>
    <property type="molecule type" value="Genomic_DNA"/>
</dbReference>
<protein>
    <recommendedName>
        <fullName evidence="1">Type IV / VI secretion system DotU domain-containing protein</fullName>
    </recommendedName>
</protein>
<feature type="domain" description="Type IV / VI secretion system DotU" evidence="1">
    <location>
        <begin position="10"/>
        <end position="135"/>
    </location>
</feature>
<dbReference type="HOGENOM" id="CLU_096356_0_0_4"/>
<sequence length="234" mass="25067" precursor="true">MTLDSSGAALRASLQETVLHIALLAQGASMPEVHAWRARCIGLVERLEQAMRDDGRASDVVRDVGIAQCMLLDEVTLRHLPAVRRDEWLRETLLFRFHRAHSGAARPCAQIDALLNGAGSEAALLNMYTALLGLGSSQERDALRACLSTPCPGTSPAETRGADAANPPAQPSSWFASSVAAVAARAWGPLRPVLLAMVVLTAVWIFCDVSLWRAVERLPDSGPRVAQNGDGGRQ</sequence>
<dbReference type="Gene3D" id="1.25.40.590">
    <property type="entry name" value="Type IV / VI secretion system, DotU"/>
    <property type="match status" value="1"/>
</dbReference>
<reference evidence="3" key="1">
    <citation type="submission" date="2008-04" db="EMBL/GenBank/DDBJ databases">
        <title>Complete sequence of chromosome 1 of Burkholderia ambifaria MC40-6.</title>
        <authorList>
            <person name="Copeland A."/>
            <person name="Lucas S."/>
            <person name="Lapidus A."/>
            <person name="Glavina del Rio T."/>
            <person name="Dalin E."/>
            <person name="Tice H."/>
            <person name="Pitluck S."/>
            <person name="Chain P."/>
            <person name="Malfatti S."/>
            <person name="Shin M."/>
            <person name="Vergez L."/>
            <person name="Lang D."/>
            <person name="Schmutz J."/>
            <person name="Larimer F."/>
            <person name="Land M."/>
            <person name="Hauser L."/>
            <person name="Kyrpides N."/>
            <person name="Lykidis A."/>
            <person name="Ramette A."/>
            <person name="Konstantinidis K."/>
            <person name="Tiedje J."/>
            <person name="Richardson P."/>
        </authorList>
    </citation>
    <scope>NUCLEOTIDE SEQUENCE [LARGE SCALE GENOMIC DNA]</scope>
    <source>
        <strain evidence="3">MC40-6</strain>
    </source>
</reference>
<name>B1YPU2_BURA4</name>
<dbReference type="Proteomes" id="UP000001680">
    <property type="component" value="Chromosome 1"/>
</dbReference>
<dbReference type="RefSeq" id="WP_012364977.1">
    <property type="nucleotide sequence ID" value="NC_010551.1"/>
</dbReference>
<evidence type="ECO:0000259" key="1">
    <source>
        <dbReference type="Pfam" id="PF09850"/>
    </source>
</evidence>
<dbReference type="AlphaFoldDB" id="B1YPU2"/>
<dbReference type="KEGG" id="bac:BamMC406_3030"/>
<proteinExistence type="predicted"/>